<gene>
    <name evidence="2" type="ORF">T190607A01A_60038</name>
</gene>
<dbReference type="NCBIfam" id="TIGR04183">
    <property type="entry name" value="Por_Secre_tail"/>
    <property type="match status" value="1"/>
</dbReference>
<keyword evidence="3" id="KW-1185">Reference proteome</keyword>
<dbReference type="EMBL" id="CAXIXY010000008">
    <property type="protein sequence ID" value="CAL2093894.1"/>
    <property type="molecule type" value="Genomic_DNA"/>
</dbReference>
<protein>
    <recommendedName>
        <fullName evidence="4">Secreted protein (Por secretion system target)</fullName>
    </recommendedName>
</protein>
<accession>A0ABP1EU03</accession>
<name>A0ABP1EU03_9FLAO</name>
<proteinExistence type="predicted"/>
<comment type="caution">
    <text evidence="2">The sequence shown here is derived from an EMBL/GenBank/DDBJ whole genome shotgun (WGS) entry which is preliminary data.</text>
</comment>
<evidence type="ECO:0000256" key="1">
    <source>
        <dbReference type="ARBA" id="ARBA00022729"/>
    </source>
</evidence>
<dbReference type="Proteomes" id="UP001497416">
    <property type="component" value="Unassembled WGS sequence"/>
</dbReference>
<reference evidence="2 3" key="1">
    <citation type="submission" date="2024-05" db="EMBL/GenBank/DDBJ databases">
        <authorList>
            <person name="Duchaud E."/>
        </authorList>
    </citation>
    <scope>NUCLEOTIDE SEQUENCE [LARGE SCALE GENOMIC DNA]</scope>
    <source>
        <strain evidence="2">Ena-SAMPLE-TAB-13-05-2024-13:56:06:370-140302</strain>
    </source>
</reference>
<evidence type="ECO:0000313" key="2">
    <source>
        <dbReference type="EMBL" id="CAL2093894.1"/>
    </source>
</evidence>
<sequence length="746" mass="80757">MKQKLFSLITLTAISIGAQSIERSVIGVSGNIISNSSASMEFTSGQAITSTVKDGNTAITQGFQQGRLSVPTIELSASADGITVITTVGYRSTATIGLDPGFDVGNFGGASFDIYTHLVDGSSTSDFTYQSLPDSNYETMVVPIGLTANSGKEVVFSTTNSNLPANLQVILEDRELNTFVILDGVSTYTVQLTNNESGVGRFYLHTRFEAVWDGGTSTVWNLATNWSDDTLPLTTNNVRIPNVTNSPLVSGIEVQTMNLLVEASSSLDVSSDGAVIVNGNFNNSGAVSLTSSTSTSGTFIVKGTSNGNVSFERTGFEANKWSLVTAPVSGQSVKDFIENPANDIRVNPTVTPNRYAVAYYDDSRAAGSKWVYYTADDIITNTITFEKGKSYIISRGSNGSVIFTGSLTTQDETISVAADQWNAVGNPYTAYLPINNNANVNFLQENLSKFDPVNVGVYVWDNGQNKYVAKSLLDPELSLTVGQGFFMKTGTGVTSINFKKNQRLSDATGVQVFSRGTNSPKIKVYGEQDGVQVETTINFMDKATKDLDPGYDIGNFKGASFDIYTHLIENSKGQDYTIQSLPDNEFENIIIPLGITSEQNKELRIKLQSEYLPEGVKLYLEDKSNNTFVLLNDGEEYKVVLDSKMNGVGRFYIHSTSKTLGLDDAIVDIDAIKIFKSNKQEVTISGISALDSAKVQIFSVLGSEVFNGTYEGNSKVIVQPNTLETGVYIVRLETKGVIKTKKIVFE</sequence>
<dbReference type="InterPro" id="IPR026444">
    <property type="entry name" value="Secre_tail"/>
</dbReference>
<organism evidence="2 3">
    <name type="scientific">Tenacibaculum platacis</name>
    <dbReference type="NCBI Taxonomy" id="3137852"/>
    <lineage>
        <taxon>Bacteria</taxon>
        <taxon>Pseudomonadati</taxon>
        <taxon>Bacteroidota</taxon>
        <taxon>Flavobacteriia</taxon>
        <taxon>Flavobacteriales</taxon>
        <taxon>Flavobacteriaceae</taxon>
        <taxon>Tenacibaculum</taxon>
    </lineage>
</organism>
<keyword evidence="1" id="KW-0732">Signal</keyword>
<dbReference type="RefSeq" id="WP_348713717.1">
    <property type="nucleotide sequence ID" value="NZ_CAXIXY010000008.1"/>
</dbReference>
<evidence type="ECO:0000313" key="3">
    <source>
        <dbReference type="Proteomes" id="UP001497416"/>
    </source>
</evidence>
<evidence type="ECO:0008006" key="4">
    <source>
        <dbReference type="Google" id="ProtNLM"/>
    </source>
</evidence>